<reference evidence="3" key="1">
    <citation type="submission" date="2021-06" db="EMBL/GenBank/DDBJ databases">
        <authorList>
            <person name="Kallberg Y."/>
            <person name="Tangrot J."/>
            <person name="Rosling A."/>
        </authorList>
    </citation>
    <scope>NUCLEOTIDE SEQUENCE</scope>
    <source>
        <strain evidence="3">UK204</strain>
    </source>
</reference>
<dbReference type="SMART" id="SM00225">
    <property type="entry name" value="BTB"/>
    <property type="match status" value="1"/>
</dbReference>
<gene>
    <name evidence="3" type="ORF">FCALED_LOCUS3054</name>
</gene>
<accession>A0A9N8ZB28</accession>
<comment type="caution">
    <text evidence="3">The sequence shown here is derived from an EMBL/GenBank/DDBJ whole genome shotgun (WGS) entry which is preliminary data.</text>
</comment>
<feature type="domain" description="TLDc" evidence="2">
    <location>
        <begin position="291"/>
        <end position="446"/>
    </location>
</feature>
<dbReference type="InterPro" id="IPR000210">
    <property type="entry name" value="BTB/POZ_dom"/>
</dbReference>
<dbReference type="OrthoDB" id="6359816at2759"/>
<keyword evidence="4" id="KW-1185">Reference proteome</keyword>
<dbReference type="PANTHER" id="PTHR24413">
    <property type="entry name" value="SPECKLE-TYPE POZ PROTEIN"/>
    <property type="match status" value="1"/>
</dbReference>
<dbReference type="Proteomes" id="UP000789570">
    <property type="component" value="Unassembled WGS sequence"/>
</dbReference>
<evidence type="ECO:0000259" key="2">
    <source>
        <dbReference type="PROSITE" id="PS51886"/>
    </source>
</evidence>
<dbReference type="Pfam" id="PF00651">
    <property type="entry name" value="BTB"/>
    <property type="match status" value="1"/>
</dbReference>
<organism evidence="3 4">
    <name type="scientific">Funneliformis caledonium</name>
    <dbReference type="NCBI Taxonomy" id="1117310"/>
    <lineage>
        <taxon>Eukaryota</taxon>
        <taxon>Fungi</taxon>
        <taxon>Fungi incertae sedis</taxon>
        <taxon>Mucoromycota</taxon>
        <taxon>Glomeromycotina</taxon>
        <taxon>Glomeromycetes</taxon>
        <taxon>Glomerales</taxon>
        <taxon>Glomeraceae</taxon>
        <taxon>Funneliformis</taxon>
    </lineage>
</organism>
<protein>
    <submittedName>
        <fullName evidence="3">4333_t:CDS:1</fullName>
    </submittedName>
</protein>
<dbReference type="CDD" id="cd18186">
    <property type="entry name" value="BTB_POZ_ZBTB_KLHL-like"/>
    <property type="match status" value="1"/>
</dbReference>
<evidence type="ECO:0000259" key="1">
    <source>
        <dbReference type="PROSITE" id="PS50097"/>
    </source>
</evidence>
<dbReference type="EMBL" id="CAJVPQ010000509">
    <property type="protein sequence ID" value="CAG8487943.1"/>
    <property type="molecule type" value="Genomic_DNA"/>
</dbReference>
<name>A0A9N8ZB28_9GLOM</name>
<evidence type="ECO:0000313" key="3">
    <source>
        <dbReference type="EMBL" id="CAG8487943.1"/>
    </source>
</evidence>
<dbReference type="InterPro" id="IPR011333">
    <property type="entry name" value="SKP1/BTB/POZ_sf"/>
</dbReference>
<evidence type="ECO:0000313" key="4">
    <source>
        <dbReference type="Proteomes" id="UP000789570"/>
    </source>
</evidence>
<feature type="domain" description="BTB" evidence="1">
    <location>
        <begin position="23"/>
        <end position="96"/>
    </location>
</feature>
<dbReference type="PROSITE" id="PS50097">
    <property type="entry name" value="BTB"/>
    <property type="match status" value="1"/>
</dbReference>
<proteinExistence type="predicted"/>
<sequence length="466" mass="54228">MSFHLLTKLSRDLMQLFDTSAFYDVIIRVGQGDNLKEFPAHSLILRARSSWFQNQLSSKTVKASYDKIILSNSNISPPIFEIILKYIYSGKVDLLNCSGIECFDLLFAAEELKLVELLEHIQENLIHRQTEWMDRNFITYHEKIYNHESLQKLQIHYTSKIAYNPLSIFESPTSFSPNILTSLDYCEYIKLNESLWGFIVNWARFQIPKLGNQVSGWNKKDWNEFKYTLSQCIPWNSIMSMNWNEFHDLLIPCEPFLPADKFDVALRHQLKNACGSSTVITSPISTQFNNTILNICHATLLTSWIDRKDDIMYRPAEIPYEFRLVLRGQRDGFSPDLFHQRCGNIQKTVVVFKINNSTAIYGGYNPLDWKFDRATNDSFIFEFDNGKADFVRLGRFAIHKKSGYGPCFGDDDLLAFPNGKRSIYWKSANSSNLVFQVVDYEVYQIVDKLRKSNFTSTTHVYSHKKR</sequence>
<dbReference type="Pfam" id="PF07534">
    <property type="entry name" value="TLD"/>
    <property type="match status" value="1"/>
</dbReference>
<dbReference type="InterPro" id="IPR006571">
    <property type="entry name" value="TLDc_dom"/>
</dbReference>
<dbReference type="AlphaFoldDB" id="A0A9N8ZB28"/>
<dbReference type="Gene3D" id="3.30.710.10">
    <property type="entry name" value="Potassium Channel Kv1.1, Chain A"/>
    <property type="match status" value="1"/>
</dbReference>
<dbReference type="SUPFAM" id="SSF54695">
    <property type="entry name" value="POZ domain"/>
    <property type="match status" value="1"/>
</dbReference>
<dbReference type="PROSITE" id="PS51886">
    <property type="entry name" value="TLDC"/>
    <property type="match status" value="1"/>
</dbReference>